<proteinExistence type="inferred from homology"/>
<reference evidence="9 10" key="1">
    <citation type="submission" date="2020-01" db="EMBL/GenBank/DDBJ databases">
        <authorList>
            <person name="Gupta K D."/>
        </authorList>
    </citation>
    <scope>NUCLEOTIDE SEQUENCE [LARGE SCALE GENOMIC DNA]</scope>
</reference>
<evidence type="ECO:0000256" key="6">
    <source>
        <dbReference type="ARBA" id="ARBA00023002"/>
    </source>
</evidence>
<dbReference type="InterPro" id="IPR050364">
    <property type="entry name" value="Cytochrome_P450_fung"/>
</dbReference>
<dbReference type="Proteomes" id="UP000467700">
    <property type="component" value="Unassembled WGS sequence"/>
</dbReference>
<dbReference type="GO" id="GO:0005506">
    <property type="term" value="F:iron ion binding"/>
    <property type="evidence" value="ECO:0007669"/>
    <property type="project" value="InterPro"/>
</dbReference>
<name>A0A8S0WXS1_CYCAE</name>
<keyword evidence="8" id="KW-0503">Monooxygenase</keyword>
<dbReference type="PRINTS" id="PR00463">
    <property type="entry name" value="EP450I"/>
</dbReference>
<keyword evidence="6" id="KW-0560">Oxidoreductase</keyword>
<evidence type="ECO:0000256" key="2">
    <source>
        <dbReference type="ARBA" id="ARBA00005179"/>
    </source>
</evidence>
<dbReference type="InterPro" id="IPR002401">
    <property type="entry name" value="Cyt_P450_E_grp-I"/>
</dbReference>
<comment type="pathway">
    <text evidence="2">Secondary metabolite biosynthesis.</text>
</comment>
<dbReference type="SUPFAM" id="SSF48264">
    <property type="entry name" value="Cytochrome P450"/>
    <property type="match status" value="1"/>
</dbReference>
<dbReference type="EMBL" id="CACVBS010000068">
    <property type="protein sequence ID" value="CAA7268406.1"/>
    <property type="molecule type" value="Genomic_DNA"/>
</dbReference>
<evidence type="ECO:0000256" key="4">
    <source>
        <dbReference type="ARBA" id="ARBA00022617"/>
    </source>
</evidence>
<dbReference type="GO" id="GO:0020037">
    <property type="term" value="F:heme binding"/>
    <property type="evidence" value="ECO:0007669"/>
    <property type="project" value="InterPro"/>
</dbReference>
<dbReference type="AlphaFoldDB" id="A0A8S0WXS1"/>
<dbReference type="InterPro" id="IPR036396">
    <property type="entry name" value="Cyt_P450_sf"/>
</dbReference>
<dbReference type="Gene3D" id="1.10.630.10">
    <property type="entry name" value="Cytochrome P450"/>
    <property type="match status" value="1"/>
</dbReference>
<keyword evidence="10" id="KW-1185">Reference proteome</keyword>
<keyword evidence="4" id="KW-0349">Heme</keyword>
<dbReference type="OrthoDB" id="2789670at2759"/>
<evidence type="ECO:0000256" key="1">
    <source>
        <dbReference type="ARBA" id="ARBA00001971"/>
    </source>
</evidence>
<dbReference type="GO" id="GO:0016705">
    <property type="term" value="F:oxidoreductase activity, acting on paired donors, with incorporation or reduction of molecular oxygen"/>
    <property type="evidence" value="ECO:0007669"/>
    <property type="project" value="InterPro"/>
</dbReference>
<dbReference type="GO" id="GO:0004497">
    <property type="term" value="F:monooxygenase activity"/>
    <property type="evidence" value="ECO:0007669"/>
    <property type="project" value="UniProtKB-KW"/>
</dbReference>
<keyword evidence="5" id="KW-0479">Metal-binding</keyword>
<dbReference type="Pfam" id="PF00067">
    <property type="entry name" value="p450"/>
    <property type="match status" value="1"/>
</dbReference>
<evidence type="ECO:0008006" key="11">
    <source>
        <dbReference type="Google" id="ProtNLM"/>
    </source>
</evidence>
<dbReference type="PANTHER" id="PTHR46300:SF7">
    <property type="entry name" value="P450, PUTATIVE (EUROFUNG)-RELATED"/>
    <property type="match status" value="1"/>
</dbReference>
<evidence type="ECO:0000256" key="8">
    <source>
        <dbReference type="ARBA" id="ARBA00023033"/>
    </source>
</evidence>
<evidence type="ECO:0000256" key="3">
    <source>
        <dbReference type="ARBA" id="ARBA00010617"/>
    </source>
</evidence>
<evidence type="ECO:0000256" key="5">
    <source>
        <dbReference type="ARBA" id="ARBA00022723"/>
    </source>
</evidence>
<comment type="caution">
    <text evidence="9">The sequence shown here is derived from an EMBL/GenBank/DDBJ whole genome shotgun (WGS) entry which is preliminary data.</text>
</comment>
<evidence type="ECO:0000256" key="7">
    <source>
        <dbReference type="ARBA" id="ARBA00023004"/>
    </source>
</evidence>
<organism evidence="9 10">
    <name type="scientific">Cyclocybe aegerita</name>
    <name type="common">Black poplar mushroom</name>
    <name type="synonym">Agrocybe aegerita</name>
    <dbReference type="NCBI Taxonomy" id="1973307"/>
    <lineage>
        <taxon>Eukaryota</taxon>
        <taxon>Fungi</taxon>
        <taxon>Dikarya</taxon>
        <taxon>Basidiomycota</taxon>
        <taxon>Agaricomycotina</taxon>
        <taxon>Agaricomycetes</taxon>
        <taxon>Agaricomycetidae</taxon>
        <taxon>Agaricales</taxon>
        <taxon>Agaricineae</taxon>
        <taxon>Bolbitiaceae</taxon>
        <taxon>Cyclocybe</taxon>
    </lineage>
</organism>
<accession>A0A8S0WXS1</accession>
<comment type="similarity">
    <text evidence="3">Belongs to the cytochrome P450 family.</text>
</comment>
<gene>
    <name evidence="9" type="ORF">AAE3_LOCUS10654</name>
</gene>
<evidence type="ECO:0000313" key="9">
    <source>
        <dbReference type="EMBL" id="CAA7268406.1"/>
    </source>
</evidence>
<comment type="cofactor">
    <cofactor evidence="1">
        <name>heme</name>
        <dbReference type="ChEBI" id="CHEBI:30413"/>
    </cofactor>
</comment>
<sequence>MLKASHRFLRHVLDSQDDIVGDIRHLSGEIILSSAYGLDIASKSDKYIRLAKEGVKPALPALIPGTYWVDFMPFLKYVPEWFPGAGFRRKANEWKRLTLAMRDTPFEVAKNEIEKGLPPPSFCLSSLQALDERLDIDQQEQDIKDAAGTLYGGGSDTTMASVANCILSLLNHPEALKKAHDEIDRVLKPGTLPDLEDEPSLPYITAIVKESSRWNISVPLGSFHPTCQHFR</sequence>
<dbReference type="InterPro" id="IPR001128">
    <property type="entry name" value="Cyt_P450"/>
</dbReference>
<keyword evidence="7" id="KW-0408">Iron</keyword>
<dbReference type="PANTHER" id="PTHR46300">
    <property type="entry name" value="P450, PUTATIVE (EUROFUNG)-RELATED-RELATED"/>
    <property type="match status" value="1"/>
</dbReference>
<protein>
    <recommendedName>
        <fullName evidence="11">Cytochrome P450</fullName>
    </recommendedName>
</protein>
<evidence type="ECO:0000313" key="10">
    <source>
        <dbReference type="Proteomes" id="UP000467700"/>
    </source>
</evidence>